<dbReference type="Proteomes" id="UP000011750">
    <property type="component" value="Chromosome A04"/>
</dbReference>
<evidence type="ECO:0000313" key="1">
    <source>
        <dbReference type="EnsemblPlants" id="Bra021629.1-P"/>
    </source>
</evidence>
<dbReference type="HOGENOM" id="CLU_2402763_0_0_1"/>
<reference evidence="1" key="3">
    <citation type="submission" date="2023-03" db="UniProtKB">
        <authorList>
            <consortium name="EnsemblPlants"/>
        </authorList>
    </citation>
    <scope>IDENTIFICATION</scope>
    <source>
        <strain evidence="1">cv. Chiifu-401-42</strain>
    </source>
</reference>
<name>M4DYN3_BRACM</name>
<sequence>MNYISDGSPLTMVVVGVKRHSSGLDRVSSASLGYDHGHDESWCEPWWLVNGDYVSSSPIDSHAHVKKKGTRERYRLMEEAADLSLDTPNLLSL</sequence>
<proteinExistence type="predicted"/>
<keyword evidence="2" id="KW-1185">Reference proteome</keyword>
<protein>
    <submittedName>
        <fullName evidence="1">Uncharacterized protein</fullName>
    </submittedName>
</protein>
<reference evidence="1 2" key="2">
    <citation type="journal article" date="2018" name="Hortic Res">
        <title>Improved Brassica rapa reference genome by single-molecule sequencing and chromosome conformation capture technologies.</title>
        <authorList>
            <person name="Zhang L."/>
            <person name="Cai X."/>
            <person name="Wu J."/>
            <person name="Liu M."/>
            <person name="Grob S."/>
            <person name="Cheng F."/>
            <person name="Liang J."/>
            <person name="Cai C."/>
            <person name="Liu Z."/>
            <person name="Liu B."/>
            <person name="Wang F."/>
            <person name="Li S."/>
            <person name="Liu F."/>
            <person name="Li X."/>
            <person name="Cheng L."/>
            <person name="Yang W."/>
            <person name="Li M.H."/>
            <person name="Grossniklaus U."/>
            <person name="Zheng H."/>
            <person name="Wang X."/>
        </authorList>
    </citation>
    <scope>NUCLEOTIDE SEQUENCE [LARGE SCALE GENOMIC DNA]</scope>
    <source>
        <strain evidence="1 2">cv. Chiifu-401-42</strain>
    </source>
</reference>
<dbReference type="Gramene" id="Bra021629.1">
    <property type="protein sequence ID" value="Bra021629.1-P"/>
    <property type="gene ID" value="Bra021629"/>
</dbReference>
<organism evidence="1 2">
    <name type="scientific">Brassica campestris</name>
    <name type="common">Field mustard</name>
    <dbReference type="NCBI Taxonomy" id="3711"/>
    <lineage>
        <taxon>Eukaryota</taxon>
        <taxon>Viridiplantae</taxon>
        <taxon>Streptophyta</taxon>
        <taxon>Embryophyta</taxon>
        <taxon>Tracheophyta</taxon>
        <taxon>Spermatophyta</taxon>
        <taxon>Magnoliopsida</taxon>
        <taxon>eudicotyledons</taxon>
        <taxon>Gunneridae</taxon>
        <taxon>Pentapetalae</taxon>
        <taxon>rosids</taxon>
        <taxon>malvids</taxon>
        <taxon>Brassicales</taxon>
        <taxon>Brassicaceae</taxon>
        <taxon>Brassiceae</taxon>
        <taxon>Brassica</taxon>
    </lineage>
</organism>
<dbReference type="InParanoid" id="M4DYN3"/>
<dbReference type="EnsemblPlants" id="Bra021629.1">
    <property type="protein sequence ID" value="Bra021629.1-P"/>
    <property type="gene ID" value="Bra021629"/>
</dbReference>
<reference evidence="1 2" key="1">
    <citation type="journal article" date="2011" name="Nat. Genet.">
        <title>The genome of the mesopolyploid crop species Brassica rapa.</title>
        <authorList>
            <consortium name="Brassica rapa Genome Sequencing Project Consortium"/>
            <person name="Wang X."/>
            <person name="Wang H."/>
            <person name="Wang J."/>
            <person name="Sun R."/>
            <person name="Wu J."/>
            <person name="Liu S."/>
            <person name="Bai Y."/>
            <person name="Mun J.H."/>
            <person name="Bancroft I."/>
            <person name="Cheng F."/>
            <person name="Huang S."/>
            <person name="Li X."/>
            <person name="Hua W."/>
            <person name="Wang J."/>
            <person name="Wang X."/>
            <person name="Freeling M."/>
            <person name="Pires J.C."/>
            <person name="Paterson A.H."/>
            <person name="Chalhoub B."/>
            <person name="Wang B."/>
            <person name="Hayward A."/>
            <person name="Sharpe A.G."/>
            <person name="Park B.S."/>
            <person name="Weisshaar B."/>
            <person name="Liu B."/>
            <person name="Li B."/>
            <person name="Liu B."/>
            <person name="Tong C."/>
            <person name="Song C."/>
            <person name="Duran C."/>
            <person name="Peng C."/>
            <person name="Geng C."/>
            <person name="Koh C."/>
            <person name="Lin C."/>
            <person name="Edwards D."/>
            <person name="Mu D."/>
            <person name="Shen D."/>
            <person name="Soumpourou E."/>
            <person name="Li F."/>
            <person name="Fraser F."/>
            <person name="Conant G."/>
            <person name="Lassalle G."/>
            <person name="King G.J."/>
            <person name="Bonnema G."/>
            <person name="Tang H."/>
            <person name="Wang H."/>
            <person name="Belcram H."/>
            <person name="Zhou H."/>
            <person name="Hirakawa H."/>
            <person name="Abe H."/>
            <person name="Guo H."/>
            <person name="Wang H."/>
            <person name="Jin H."/>
            <person name="Parkin I.A."/>
            <person name="Batley J."/>
            <person name="Kim J.S."/>
            <person name="Just J."/>
            <person name="Li J."/>
            <person name="Xu J."/>
            <person name="Deng J."/>
            <person name="Kim J.A."/>
            <person name="Li J."/>
            <person name="Yu J."/>
            <person name="Meng J."/>
            <person name="Wang J."/>
            <person name="Min J."/>
            <person name="Poulain J."/>
            <person name="Wang J."/>
            <person name="Hatakeyama K."/>
            <person name="Wu K."/>
            <person name="Wang L."/>
            <person name="Fang L."/>
            <person name="Trick M."/>
            <person name="Links M.G."/>
            <person name="Zhao M."/>
            <person name="Jin M."/>
            <person name="Ramchiary N."/>
            <person name="Drou N."/>
            <person name="Berkman P.J."/>
            <person name="Cai Q."/>
            <person name="Huang Q."/>
            <person name="Li R."/>
            <person name="Tabata S."/>
            <person name="Cheng S."/>
            <person name="Zhang S."/>
            <person name="Zhang S."/>
            <person name="Huang S."/>
            <person name="Sato S."/>
            <person name="Sun S."/>
            <person name="Kwon S.J."/>
            <person name="Choi S.R."/>
            <person name="Lee T.H."/>
            <person name="Fan W."/>
            <person name="Zhao X."/>
            <person name="Tan X."/>
            <person name="Xu X."/>
            <person name="Wang Y."/>
            <person name="Qiu Y."/>
            <person name="Yin Y."/>
            <person name="Li Y."/>
            <person name="Du Y."/>
            <person name="Liao Y."/>
            <person name="Lim Y."/>
            <person name="Narusaka Y."/>
            <person name="Wang Y."/>
            <person name="Wang Z."/>
            <person name="Li Z."/>
            <person name="Wang Z."/>
            <person name="Xiong Z."/>
            <person name="Zhang Z."/>
        </authorList>
    </citation>
    <scope>NUCLEOTIDE SEQUENCE [LARGE SCALE GENOMIC DNA]</scope>
    <source>
        <strain evidence="1 2">cv. Chiifu-401-42</strain>
    </source>
</reference>
<evidence type="ECO:0000313" key="2">
    <source>
        <dbReference type="Proteomes" id="UP000011750"/>
    </source>
</evidence>
<dbReference type="AlphaFoldDB" id="M4DYN3"/>
<accession>M4DYN3</accession>